<evidence type="ECO:0000256" key="2">
    <source>
        <dbReference type="ARBA" id="ARBA00022679"/>
    </source>
</evidence>
<feature type="binding site" evidence="6">
    <location>
        <position position="62"/>
    </location>
    <ligand>
        <name>(6R)-10-formyltetrahydrofolate</name>
        <dbReference type="ChEBI" id="CHEBI:195366"/>
    </ligand>
</feature>
<comment type="caution">
    <text evidence="6">Lacks conserved residue(s) required for the propagation of feature annotation.</text>
</comment>
<evidence type="ECO:0000256" key="5">
    <source>
        <dbReference type="ARBA" id="ARBA00047664"/>
    </source>
</evidence>
<dbReference type="NCBIfam" id="TIGR00639">
    <property type="entry name" value="PurN"/>
    <property type="match status" value="1"/>
</dbReference>
<name>A0ABM7VFK4_9BACT</name>
<evidence type="ECO:0000256" key="1">
    <source>
        <dbReference type="ARBA" id="ARBA00005054"/>
    </source>
</evidence>
<evidence type="ECO:0000256" key="3">
    <source>
        <dbReference type="ARBA" id="ARBA00022755"/>
    </source>
</evidence>
<comment type="function">
    <text evidence="6">Catalyzes the transfer of a formyl group from 10-formyltetrahydrofolate to 5-phospho-ribosyl-glycinamide (GAR), producing 5-phospho-ribosyl-N-formylglycinamide (FGAR) and tetrahydrofolate.</text>
</comment>
<dbReference type="SUPFAM" id="SSF53328">
    <property type="entry name" value="Formyltransferase"/>
    <property type="match status" value="1"/>
</dbReference>
<feature type="domain" description="Formyl transferase N-terminal" evidence="7">
    <location>
        <begin position="2"/>
        <end position="182"/>
    </location>
</feature>
<organism evidence="8 9">
    <name type="scientific">Persicobacter psychrovividus</name>
    <dbReference type="NCBI Taxonomy" id="387638"/>
    <lineage>
        <taxon>Bacteria</taxon>
        <taxon>Pseudomonadati</taxon>
        <taxon>Bacteroidota</taxon>
        <taxon>Cytophagia</taxon>
        <taxon>Cytophagales</taxon>
        <taxon>Persicobacteraceae</taxon>
        <taxon>Persicobacter</taxon>
    </lineage>
</organism>
<keyword evidence="2 6" id="KW-0808">Transferase</keyword>
<comment type="catalytic activity">
    <reaction evidence="5 6">
        <text>N(1)-(5-phospho-beta-D-ribosyl)glycinamide + (6R)-10-formyltetrahydrofolate = N(2)-formyl-N(1)-(5-phospho-beta-D-ribosyl)glycinamide + (6S)-5,6,7,8-tetrahydrofolate + H(+)</text>
        <dbReference type="Rhea" id="RHEA:15053"/>
        <dbReference type="ChEBI" id="CHEBI:15378"/>
        <dbReference type="ChEBI" id="CHEBI:57453"/>
        <dbReference type="ChEBI" id="CHEBI:143788"/>
        <dbReference type="ChEBI" id="CHEBI:147286"/>
        <dbReference type="ChEBI" id="CHEBI:195366"/>
        <dbReference type="EC" id="2.1.2.2"/>
    </reaction>
</comment>
<evidence type="ECO:0000259" key="7">
    <source>
        <dbReference type="Pfam" id="PF00551"/>
    </source>
</evidence>
<dbReference type="HAMAP" id="MF_01930">
    <property type="entry name" value="PurN"/>
    <property type="match status" value="1"/>
</dbReference>
<dbReference type="RefSeq" id="WP_332919911.1">
    <property type="nucleotide sequence ID" value="NZ_AP025292.1"/>
</dbReference>
<keyword evidence="9" id="KW-1185">Reference proteome</keyword>
<feature type="active site" description="Proton donor" evidence="6">
    <location>
        <position position="104"/>
    </location>
</feature>
<proteinExistence type="inferred from homology"/>
<sequence length="189" mass="20993">MKKIAIFASGSGSNAQKIAEHFQDHPSITVSLILCNNPSAYCLTRAENLGIPSYVFDRPTFRDASKMMAVLQENEIDFIVLAGFLWLVPPYLVEAYPNRILNIHPALLPKFGGKGMYGMNVHQAVVEAQEKETGITIHYVNERYDEGATVFQATVAVESTDSPEQVAEKIHALEYAHFPAVIQQVVEEI</sequence>
<dbReference type="EC" id="2.1.2.2" evidence="6"/>
<accession>A0ABM7VFK4</accession>
<reference evidence="8 9" key="1">
    <citation type="submission" date="2021-12" db="EMBL/GenBank/DDBJ databases">
        <title>Genome sequencing of bacteria with rrn-lacking chromosome and rrn-plasmid.</title>
        <authorList>
            <person name="Anda M."/>
            <person name="Iwasaki W."/>
        </authorList>
    </citation>
    <scope>NUCLEOTIDE SEQUENCE [LARGE SCALE GENOMIC DNA]</scope>
    <source>
        <strain evidence="8 9">NBRC 101262</strain>
    </source>
</reference>
<evidence type="ECO:0000256" key="6">
    <source>
        <dbReference type="HAMAP-Rule" id="MF_01930"/>
    </source>
</evidence>
<dbReference type="PANTHER" id="PTHR43369">
    <property type="entry name" value="PHOSPHORIBOSYLGLYCINAMIDE FORMYLTRANSFERASE"/>
    <property type="match status" value="1"/>
</dbReference>
<dbReference type="InterPro" id="IPR004607">
    <property type="entry name" value="GART"/>
</dbReference>
<keyword evidence="3 6" id="KW-0658">Purine biosynthesis</keyword>
<feature type="binding site" evidence="6">
    <location>
        <begin position="12"/>
        <end position="14"/>
    </location>
    <ligand>
        <name>N(1)-(5-phospho-beta-D-ribosyl)glycinamide</name>
        <dbReference type="ChEBI" id="CHEBI:143788"/>
    </ligand>
</feature>
<dbReference type="InterPro" id="IPR001555">
    <property type="entry name" value="GART_AS"/>
</dbReference>
<feature type="binding site" evidence="6">
    <location>
        <position position="102"/>
    </location>
    <ligand>
        <name>(6R)-10-formyltetrahydrofolate</name>
        <dbReference type="ChEBI" id="CHEBI:195366"/>
    </ligand>
</feature>
<dbReference type="Pfam" id="PF00551">
    <property type="entry name" value="Formyl_trans_N"/>
    <property type="match status" value="1"/>
</dbReference>
<evidence type="ECO:0000313" key="9">
    <source>
        <dbReference type="Proteomes" id="UP001354989"/>
    </source>
</evidence>
<evidence type="ECO:0000313" key="8">
    <source>
        <dbReference type="EMBL" id="BDC99754.1"/>
    </source>
</evidence>
<dbReference type="InterPro" id="IPR002376">
    <property type="entry name" value="Formyl_transf_N"/>
</dbReference>
<evidence type="ECO:0000256" key="4">
    <source>
        <dbReference type="ARBA" id="ARBA00038440"/>
    </source>
</evidence>
<protein>
    <recommendedName>
        <fullName evidence="6">Phosphoribosylglycinamide formyltransferase</fullName>
        <ecNumber evidence="6">2.1.2.2</ecNumber>
    </recommendedName>
    <alternativeName>
        <fullName evidence="6">5'-phosphoribosylglycinamide transformylase</fullName>
    </alternativeName>
    <alternativeName>
        <fullName evidence="6">GAR transformylase</fullName>
        <shortName evidence="6">GART</shortName>
    </alternativeName>
</protein>
<dbReference type="CDD" id="cd08645">
    <property type="entry name" value="FMT_core_GART"/>
    <property type="match status" value="1"/>
</dbReference>
<dbReference type="Proteomes" id="UP001354989">
    <property type="component" value="Chromosome"/>
</dbReference>
<comment type="pathway">
    <text evidence="1 6">Purine metabolism; IMP biosynthesis via de novo pathway; N(2)-formyl-N(1)-(5-phospho-D-ribosyl)glycinamide from N(1)-(5-phospho-D-ribosyl)glycinamide (10-formyl THF route): step 1/1.</text>
</comment>
<dbReference type="Gene3D" id="3.40.50.170">
    <property type="entry name" value="Formyl transferase, N-terminal domain"/>
    <property type="match status" value="1"/>
</dbReference>
<dbReference type="EMBL" id="AP025292">
    <property type="protein sequence ID" value="BDC99754.1"/>
    <property type="molecule type" value="Genomic_DNA"/>
</dbReference>
<dbReference type="PANTHER" id="PTHR43369:SF2">
    <property type="entry name" value="PHOSPHORIBOSYLGLYCINAMIDE FORMYLTRANSFERASE"/>
    <property type="match status" value="1"/>
</dbReference>
<comment type="similarity">
    <text evidence="4 6">Belongs to the GART family.</text>
</comment>
<dbReference type="InterPro" id="IPR036477">
    <property type="entry name" value="Formyl_transf_N_sf"/>
</dbReference>
<feature type="site" description="Raises pKa of active site His" evidence="6">
    <location>
        <position position="145"/>
    </location>
</feature>
<gene>
    <name evidence="6 8" type="primary">purN</name>
    <name evidence="8" type="ORF">PEPS_20350</name>
</gene>
<dbReference type="PROSITE" id="PS00373">
    <property type="entry name" value="GART"/>
    <property type="match status" value="1"/>
</dbReference>